<proteinExistence type="inferred from homology"/>
<dbReference type="VEuPathDB" id="FungiDB:P175DRAFT_0542011"/>
<reference evidence="7 8" key="1">
    <citation type="submission" date="2015-02" db="EMBL/GenBank/DDBJ databases">
        <title>Draft Genome Sequences of Two Closely-Related Aflatoxigenic Aspergillus Species Obtained from the Cote d'Ivoire.</title>
        <authorList>
            <person name="Moore G.G."/>
            <person name="Beltz S.B."/>
            <person name="Mack B.M."/>
        </authorList>
    </citation>
    <scope>NUCLEOTIDE SEQUENCE [LARGE SCALE GENOMIC DNA]</scope>
    <source>
        <strain evidence="7 8">SRRC1432</strain>
    </source>
</reference>
<keyword evidence="5" id="KW-0560">Oxidoreductase</keyword>
<evidence type="ECO:0000313" key="7">
    <source>
        <dbReference type="EMBL" id="KKK13296.1"/>
    </source>
</evidence>
<comment type="cofactor">
    <cofactor evidence="1">
        <name>FAD</name>
        <dbReference type="ChEBI" id="CHEBI:57692"/>
    </cofactor>
</comment>
<comment type="caution">
    <text evidence="7">The sequence shown here is derived from an EMBL/GenBank/DDBJ whole genome shotgun (WGS) entry which is preliminary data.</text>
</comment>
<dbReference type="SUPFAM" id="SSF56176">
    <property type="entry name" value="FAD-binding/transporter-associated domain-like"/>
    <property type="match status" value="1"/>
</dbReference>
<dbReference type="PANTHER" id="PTHR42973:SF39">
    <property type="entry name" value="FAD-BINDING PCMH-TYPE DOMAIN-CONTAINING PROTEIN"/>
    <property type="match status" value="1"/>
</dbReference>
<keyword evidence="8" id="KW-1185">Reference proteome</keyword>
<keyword evidence="4" id="KW-0274">FAD</keyword>
<dbReference type="OrthoDB" id="415825at2759"/>
<dbReference type="InterPro" id="IPR016166">
    <property type="entry name" value="FAD-bd_PCMH"/>
</dbReference>
<dbReference type="InterPro" id="IPR006094">
    <property type="entry name" value="Oxid_FAD_bind_N"/>
</dbReference>
<dbReference type="InterPro" id="IPR016169">
    <property type="entry name" value="FAD-bd_PCMH_sub2"/>
</dbReference>
<evidence type="ECO:0000256" key="3">
    <source>
        <dbReference type="ARBA" id="ARBA00022630"/>
    </source>
</evidence>
<dbReference type="InterPro" id="IPR050416">
    <property type="entry name" value="FAD-linked_Oxidoreductase"/>
</dbReference>
<dbReference type="InterPro" id="IPR036318">
    <property type="entry name" value="FAD-bd_PCMH-like_sf"/>
</dbReference>
<dbReference type="GO" id="GO:0071949">
    <property type="term" value="F:FAD binding"/>
    <property type="evidence" value="ECO:0007669"/>
    <property type="project" value="InterPro"/>
</dbReference>
<dbReference type="InterPro" id="IPR012951">
    <property type="entry name" value="BBE"/>
</dbReference>
<dbReference type="EMBL" id="JYKN01003264">
    <property type="protein sequence ID" value="KKK13296.1"/>
    <property type="molecule type" value="Genomic_DNA"/>
</dbReference>
<dbReference type="AlphaFoldDB" id="A0A0F8UR44"/>
<gene>
    <name evidence="7" type="ORF">AOCH_003609</name>
</gene>
<sequence length="473" mass="52412">MVFMDYAQTMDLRRELEGTRAEVICLGSDTYAESIRRWSDTCEKEAGAVVNVRSTDEVAIVVNFARRNHVEFVAEGGGHSTTGASATHGGIVISMTKMRKVLTDPASKTVCVQGGATWDEVNQATAPHRLAVVGATASRTGVGGSTLGGGYGWLTGRYGLIIDNLISVKMVLADGSVVEASENAHKDLFWAIRGAGQAFGVVTEFVFQAHDLPDEVFGGLLYFTVDKLPNIVDFANWFHEMQDENSGLFFGFTAPSAVDQSVVMAIPFYNGTRQKAEIFFAPLLALHPVLNKTAMMSYVDLNRISNVDPSPEGRKCVSGANIVFPVETMLVHQLWGQFDKIMENHPRMGHSVLAFELIPYGKVISVPIETTACANRGRFYNVGLLLVWYDPEQDSIMRLYERSIISKIEHAQCEERLEDNVDAYPNYAGHEVGAKYLFGSNLPRLQELKKIYDQHNVFHKWHNLLSHTEVRPV</sequence>
<dbReference type="Pfam" id="PF08031">
    <property type="entry name" value="BBE"/>
    <property type="match status" value="1"/>
</dbReference>
<organism evidence="7 8">
    <name type="scientific">Aspergillus ochraceoroseus</name>
    <dbReference type="NCBI Taxonomy" id="138278"/>
    <lineage>
        <taxon>Eukaryota</taxon>
        <taxon>Fungi</taxon>
        <taxon>Dikarya</taxon>
        <taxon>Ascomycota</taxon>
        <taxon>Pezizomycotina</taxon>
        <taxon>Eurotiomycetes</taxon>
        <taxon>Eurotiomycetidae</taxon>
        <taxon>Eurotiales</taxon>
        <taxon>Aspergillaceae</taxon>
        <taxon>Aspergillus</taxon>
        <taxon>Aspergillus subgen. Nidulantes</taxon>
    </lineage>
</organism>
<dbReference type="GO" id="GO:0016491">
    <property type="term" value="F:oxidoreductase activity"/>
    <property type="evidence" value="ECO:0007669"/>
    <property type="project" value="UniProtKB-KW"/>
</dbReference>
<dbReference type="PANTHER" id="PTHR42973">
    <property type="entry name" value="BINDING OXIDOREDUCTASE, PUTATIVE (AFU_ORTHOLOGUE AFUA_1G17690)-RELATED"/>
    <property type="match status" value="1"/>
</dbReference>
<name>A0A0F8UR44_9EURO</name>
<dbReference type="Gene3D" id="3.40.462.20">
    <property type="match status" value="1"/>
</dbReference>
<evidence type="ECO:0000256" key="2">
    <source>
        <dbReference type="ARBA" id="ARBA00005466"/>
    </source>
</evidence>
<accession>A0A0F8UR44</accession>
<keyword evidence="3" id="KW-0285">Flavoprotein</keyword>
<evidence type="ECO:0000256" key="1">
    <source>
        <dbReference type="ARBA" id="ARBA00001974"/>
    </source>
</evidence>
<dbReference type="Proteomes" id="UP000034947">
    <property type="component" value="Unassembled WGS sequence"/>
</dbReference>
<dbReference type="Pfam" id="PF01565">
    <property type="entry name" value="FAD_binding_4"/>
    <property type="match status" value="1"/>
</dbReference>
<feature type="domain" description="FAD-binding PCMH-type" evidence="6">
    <location>
        <begin position="42"/>
        <end position="212"/>
    </location>
</feature>
<evidence type="ECO:0000256" key="5">
    <source>
        <dbReference type="ARBA" id="ARBA00023002"/>
    </source>
</evidence>
<dbReference type="PROSITE" id="PS51387">
    <property type="entry name" value="FAD_PCMH"/>
    <property type="match status" value="1"/>
</dbReference>
<dbReference type="InterPro" id="IPR016167">
    <property type="entry name" value="FAD-bd_PCMH_sub1"/>
</dbReference>
<dbReference type="Gene3D" id="3.30.43.10">
    <property type="entry name" value="Uridine Diphospho-n-acetylenolpyruvylglucosamine Reductase, domain 2"/>
    <property type="match status" value="1"/>
</dbReference>
<evidence type="ECO:0000259" key="6">
    <source>
        <dbReference type="PROSITE" id="PS51387"/>
    </source>
</evidence>
<dbReference type="Gene3D" id="3.30.465.10">
    <property type="match status" value="1"/>
</dbReference>
<protein>
    <recommendedName>
        <fullName evidence="6">FAD-binding PCMH-type domain-containing protein</fullName>
    </recommendedName>
</protein>
<evidence type="ECO:0000313" key="8">
    <source>
        <dbReference type="Proteomes" id="UP000034947"/>
    </source>
</evidence>
<evidence type="ECO:0000256" key="4">
    <source>
        <dbReference type="ARBA" id="ARBA00022827"/>
    </source>
</evidence>
<comment type="similarity">
    <text evidence="2">Belongs to the oxygen-dependent FAD-linked oxidoreductase family.</text>
</comment>